<dbReference type="FunFam" id="3.30.450.20:FF:000072">
    <property type="entry name" value="Period circadian protein"/>
    <property type="match status" value="1"/>
</dbReference>
<dbReference type="OrthoDB" id="7788983at2759"/>
<dbReference type="Gene3D" id="1.20.5.770">
    <property type="entry name" value="Single helix bin"/>
    <property type="match status" value="1"/>
</dbReference>
<dbReference type="GO" id="GO:0005634">
    <property type="term" value="C:nucleus"/>
    <property type="evidence" value="ECO:0007669"/>
    <property type="project" value="UniProtKB-SubCell"/>
</dbReference>
<evidence type="ECO:0000256" key="6">
    <source>
        <dbReference type="ARBA" id="ARBA00040849"/>
    </source>
</evidence>
<evidence type="ECO:0000256" key="1">
    <source>
        <dbReference type="ARBA" id="ARBA00004123"/>
    </source>
</evidence>
<dbReference type="InterPro" id="IPR000014">
    <property type="entry name" value="PAS"/>
</dbReference>
<protein>
    <recommendedName>
        <fullName evidence="6">Period circadian protein</fullName>
    </recommendedName>
</protein>
<feature type="domain" description="PAS" evidence="8">
    <location>
        <begin position="415"/>
        <end position="461"/>
    </location>
</feature>
<evidence type="ECO:0000256" key="7">
    <source>
        <dbReference type="SAM" id="MobiDB-lite"/>
    </source>
</evidence>
<keyword evidence="5" id="KW-0539">Nucleus</keyword>
<feature type="region of interest" description="Disordered" evidence="7">
    <location>
        <begin position="1320"/>
        <end position="1344"/>
    </location>
</feature>
<feature type="compositionally biased region" description="Low complexity" evidence="7">
    <location>
        <begin position="652"/>
        <end position="661"/>
    </location>
</feature>
<evidence type="ECO:0000256" key="2">
    <source>
        <dbReference type="ARBA" id="ARBA00022553"/>
    </source>
</evidence>
<feature type="compositionally biased region" description="Polar residues" evidence="7">
    <location>
        <begin position="227"/>
        <end position="246"/>
    </location>
</feature>
<dbReference type="InterPro" id="IPR013767">
    <property type="entry name" value="PAS_fold"/>
</dbReference>
<dbReference type="EMBL" id="CAKOFQ010007260">
    <property type="protein sequence ID" value="CAH1996425.1"/>
    <property type="molecule type" value="Genomic_DNA"/>
</dbReference>
<dbReference type="GO" id="GO:0000976">
    <property type="term" value="F:transcription cis-regulatory region binding"/>
    <property type="evidence" value="ECO:0007669"/>
    <property type="project" value="TreeGrafter"/>
</dbReference>
<dbReference type="InterPro" id="IPR050760">
    <property type="entry name" value="Period_circadian_regulator"/>
</dbReference>
<keyword evidence="10" id="KW-1185">Reference proteome</keyword>
<feature type="region of interest" description="Disordered" evidence="7">
    <location>
        <begin position="1"/>
        <end position="127"/>
    </location>
</feature>
<accession>A0A9P0LKI1</accession>
<feature type="compositionally biased region" description="Polar residues" evidence="7">
    <location>
        <begin position="100"/>
        <end position="114"/>
    </location>
</feature>
<gene>
    <name evidence="9" type="ORF">ACAOBT_LOCUS23210</name>
</gene>
<keyword evidence="2" id="KW-0597">Phosphoprotein</keyword>
<feature type="region of interest" description="Disordered" evidence="7">
    <location>
        <begin position="212"/>
        <end position="246"/>
    </location>
</feature>
<keyword evidence="4" id="KW-0090">Biological rhythms</keyword>
<dbReference type="Pfam" id="PF14598">
    <property type="entry name" value="PAS_11"/>
    <property type="match status" value="1"/>
</dbReference>
<feature type="compositionally biased region" description="Polar residues" evidence="7">
    <location>
        <begin position="1"/>
        <end position="19"/>
    </location>
</feature>
<evidence type="ECO:0000256" key="3">
    <source>
        <dbReference type="ARBA" id="ARBA00022737"/>
    </source>
</evidence>
<dbReference type="PANTHER" id="PTHR11269">
    <property type="entry name" value="PERIOD CIRCADIAN PROTEIN"/>
    <property type="match status" value="1"/>
</dbReference>
<comment type="caution">
    <text evidence="9">The sequence shown here is derived from an EMBL/GenBank/DDBJ whole genome shotgun (WGS) entry which is preliminary data.</text>
</comment>
<dbReference type="GO" id="GO:0005737">
    <property type="term" value="C:cytoplasm"/>
    <property type="evidence" value="ECO:0007669"/>
    <property type="project" value="TreeGrafter"/>
</dbReference>
<evidence type="ECO:0000259" key="8">
    <source>
        <dbReference type="PROSITE" id="PS50112"/>
    </source>
</evidence>
<evidence type="ECO:0000313" key="9">
    <source>
        <dbReference type="EMBL" id="CAH1996425.1"/>
    </source>
</evidence>
<feature type="domain" description="PAS" evidence="8">
    <location>
        <begin position="264"/>
        <end position="313"/>
    </location>
</feature>
<dbReference type="FunFam" id="3.30.450.20:FF:000066">
    <property type="entry name" value="Period circadian protein"/>
    <property type="match status" value="1"/>
</dbReference>
<evidence type="ECO:0000256" key="4">
    <source>
        <dbReference type="ARBA" id="ARBA00023108"/>
    </source>
</evidence>
<dbReference type="Gene3D" id="3.30.450.20">
    <property type="entry name" value="PAS domain"/>
    <property type="match status" value="2"/>
</dbReference>
<dbReference type="GO" id="GO:0032922">
    <property type="term" value="P:circadian regulation of gene expression"/>
    <property type="evidence" value="ECO:0007669"/>
    <property type="project" value="TreeGrafter"/>
</dbReference>
<feature type="region of interest" description="Disordered" evidence="7">
    <location>
        <begin position="687"/>
        <end position="743"/>
    </location>
</feature>
<dbReference type="SUPFAM" id="SSF55785">
    <property type="entry name" value="PYP-like sensor domain (PAS domain)"/>
    <property type="match status" value="2"/>
</dbReference>
<feature type="compositionally biased region" description="Low complexity" evidence="7">
    <location>
        <begin position="20"/>
        <end position="32"/>
    </location>
</feature>
<sequence>MESVNGTAITRNSDSGYSNSCSNTNSRKSASSKSKHSESNSSGSSGYCGAGATDAVDPKSAEQASATADGTLDITKRTTKDDRADLKKKLKSTASSSHSNVAVTTVPSGTSNIVTIPEEDPSSQIAKEPTTDTNMVVEMVVPPTAPEDAVVAEEVAEKAEQIDDKQLDALVLLQQDLTMPGNNTTSTIAESPITTDIVEKEAQADNAGQWNKNAAQHVQEMEDKQSSKTGTAQPPPNSENEGNEQMMNRTLPENGFCCVISMYDGVVLYTTPSLTSVLGFPKDMWLGRSFIDFVHPKDRETFSSQVTTGIALPLVDAQRKYKDYKNSLYVCLRKYRGLRSNGFGVMDKGVSYQAFQLNVKFKHVAEPAPESNCLDINRGMFLVVIAIPVYTCYKVPGERKKSMKFGMRHTASCTFSHVDPDVVTNFGFLPQDMLGKSVFDFYHPEDMPFLKEIYESVMQTCHIAGSVLRSKPYRFAVQNGGYAMVETEWSSFVNPWSRKLEFVTGLHRVLEGPPNPDIFETCSLKYIENVSEEVVKESKLIQGEILLLLNKELPRPTEAAKHEVSKRCKDLANFMETLMDEVNIHQLELPPRIDLTTSERDSVMLGEISPHHEYYDSKSSSETPPSYNQLNYNENLQRFFESKPKTTVSDESAGSSGAGAALIQTDSGGESDAKPSAFTHYQQACQNSAQNNPGNNQNDKCLSPIQNSGHMSGSGSGSAENMSSASNPNMETAKSHNIVSKESFKPLHLTESLLSRHNEDMEKIMLKKHREQRFSTKENKKSHSNNHHHNQIYHYNQKTEKFHALERANINHRMDHASPVPLLPAHGVKRCCSYSPEGASDNQHKISKHRYKSGVANQKEEVGQASTNHGNAQQLAKQQVNIYKNQRQVHTPIVCNGEMSYQAGLGEVNLWPPFSVAASSLQNTYASVNTTPVGPTASGGLSTAATPGMFPVYYLPAVPTTQRTVAGTTQYGDPAAIINSGSRYQVQYMPGLFYNHGVSAASTLYPSSPMLCPTLPVMPMPMPMHLLSTSVRTAANPAMNSLQMNGHSSAAILHNSGNGPRPTVANQHLAAIEQNVSKPVVSGLQRFQRRASQETSVKVEPGSAMSSVASASLANKAMSECSRRDLGIQSVCSPGSPIVSPPNSEMDMFLQQKNNNKKCVKKQHVDILQQRLDATNHSTTMDESSSCYSSSYSSFLKTDTGTGSGSNDDYNPTNPFYSPRKADHHKKQNLMRKNGGSGSIRGGCHQMRKKDPPWLESVQVSHDLVYRYQMAVRDIEDILKADLDTLKQITQPVLVNDQLSQLYLDMELEGLSKKLTLEEGITSSSSSGEDATNSNIPKAKKKRKMYSSSVIIYEENVPLPSPNDNL</sequence>
<feature type="compositionally biased region" description="Low complexity" evidence="7">
    <location>
        <begin position="687"/>
        <end position="698"/>
    </location>
</feature>
<reference evidence="9" key="1">
    <citation type="submission" date="2022-03" db="EMBL/GenBank/DDBJ databases">
        <authorList>
            <person name="Sayadi A."/>
        </authorList>
    </citation>
    <scope>NUCLEOTIDE SEQUENCE</scope>
</reference>
<dbReference type="SMART" id="SM00091">
    <property type="entry name" value="PAS"/>
    <property type="match status" value="2"/>
</dbReference>
<organism evidence="9 10">
    <name type="scientific">Acanthoscelides obtectus</name>
    <name type="common">Bean weevil</name>
    <name type="synonym">Bruchus obtectus</name>
    <dbReference type="NCBI Taxonomy" id="200917"/>
    <lineage>
        <taxon>Eukaryota</taxon>
        <taxon>Metazoa</taxon>
        <taxon>Ecdysozoa</taxon>
        <taxon>Arthropoda</taxon>
        <taxon>Hexapoda</taxon>
        <taxon>Insecta</taxon>
        <taxon>Pterygota</taxon>
        <taxon>Neoptera</taxon>
        <taxon>Endopterygota</taxon>
        <taxon>Coleoptera</taxon>
        <taxon>Polyphaga</taxon>
        <taxon>Cucujiformia</taxon>
        <taxon>Chrysomeloidea</taxon>
        <taxon>Chrysomelidae</taxon>
        <taxon>Bruchinae</taxon>
        <taxon>Bruchini</taxon>
        <taxon>Acanthoscelides</taxon>
    </lineage>
</organism>
<dbReference type="GO" id="GO:0001222">
    <property type="term" value="F:transcription corepressor binding"/>
    <property type="evidence" value="ECO:0007669"/>
    <property type="project" value="TreeGrafter"/>
</dbReference>
<dbReference type="Pfam" id="PF12114">
    <property type="entry name" value="Period_C"/>
    <property type="match status" value="1"/>
</dbReference>
<dbReference type="InterPro" id="IPR022728">
    <property type="entry name" value="Period_circadian-like_C"/>
</dbReference>
<dbReference type="Pfam" id="PF00989">
    <property type="entry name" value="PAS"/>
    <property type="match status" value="1"/>
</dbReference>
<evidence type="ECO:0000313" key="10">
    <source>
        <dbReference type="Proteomes" id="UP001152888"/>
    </source>
</evidence>
<keyword evidence="3" id="KW-0677">Repeat</keyword>
<dbReference type="CDD" id="cd00130">
    <property type="entry name" value="PAS"/>
    <property type="match status" value="2"/>
</dbReference>
<dbReference type="PROSITE" id="PS50112">
    <property type="entry name" value="PAS"/>
    <property type="match status" value="2"/>
</dbReference>
<feature type="compositionally biased region" description="Polar residues" evidence="7">
    <location>
        <begin position="1199"/>
        <end position="1216"/>
    </location>
</feature>
<dbReference type="GO" id="GO:0000122">
    <property type="term" value="P:negative regulation of transcription by RNA polymerase II"/>
    <property type="evidence" value="ECO:0007669"/>
    <property type="project" value="TreeGrafter"/>
</dbReference>
<proteinExistence type="predicted"/>
<dbReference type="GO" id="GO:0043153">
    <property type="term" value="P:entrainment of circadian clock by photoperiod"/>
    <property type="evidence" value="ECO:0007669"/>
    <property type="project" value="TreeGrafter"/>
</dbReference>
<dbReference type="Proteomes" id="UP001152888">
    <property type="component" value="Unassembled WGS sequence"/>
</dbReference>
<dbReference type="PANTHER" id="PTHR11269:SF16">
    <property type="entry name" value="PERIOD CIRCADIAN PROTEIN"/>
    <property type="match status" value="1"/>
</dbReference>
<feature type="compositionally biased region" description="Polar residues" evidence="7">
    <location>
        <begin position="719"/>
        <end position="740"/>
    </location>
</feature>
<feature type="region of interest" description="Disordered" evidence="7">
    <location>
        <begin position="643"/>
        <end position="675"/>
    </location>
</feature>
<dbReference type="InterPro" id="IPR035965">
    <property type="entry name" value="PAS-like_dom_sf"/>
</dbReference>
<evidence type="ECO:0000256" key="5">
    <source>
        <dbReference type="ARBA" id="ARBA00023242"/>
    </source>
</evidence>
<feature type="region of interest" description="Disordered" evidence="7">
    <location>
        <begin position="1199"/>
        <end position="1244"/>
    </location>
</feature>
<feature type="compositionally biased region" description="Basic and acidic residues" evidence="7">
    <location>
        <begin position="74"/>
        <end position="87"/>
    </location>
</feature>
<comment type="subcellular location">
    <subcellularLocation>
        <location evidence="1">Nucleus</location>
    </subcellularLocation>
</comment>
<name>A0A9P0LKI1_ACAOB</name>